<evidence type="ECO:0000313" key="8">
    <source>
        <dbReference type="Proteomes" id="UP000075418"/>
    </source>
</evidence>
<dbReference type="RefSeq" id="WP_061855541.1">
    <property type="nucleotide sequence ID" value="NZ_JAIEWX010000005.1"/>
</dbReference>
<accession>A0A151A178</accession>
<feature type="transmembrane region" description="Helical" evidence="6">
    <location>
        <begin position="7"/>
        <end position="28"/>
    </location>
</feature>
<feature type="transmembrane region" description="Helical" evidence="6">
    <location>
        <begin position="218"/>
        <end position="238"/>
    </location>
</feature>
<feature type="transmembrane region" description="Helical" evidence="6">
    <location>
        <begin position="342"/>
        <end position="361"/>
    </location>
</feature>
<feature type="transmembrane region" description="Helical" evidence="6">
    <location>
        <begin position="48"/>
        <end position="67"/>
    </location>
</feature>
<protein>
    <submittedName>
        <fullName evidence="7">Stage V sporulation protein B</fullName>
    </submittedName>
</protein>
<keyword evidence="4 6" id="KW-1133">Transmembrane helix</keyword>
<feature type="transmembrane region" description="Helical" evidence="6">
    <location>
        <begin position="431"/>
        <end position="453"/>
    </location>
</feature>
<feature type="transmembrane region" description="Helical" evidence="6">
    <location>
        <begin position="311"/>
        <end position="330"/>
    </location>
</feature>
<feature type="transmembrane region" description="Helical" evidence="6">
    <location>
        <begin position="87"/>
        <end position="106"/>
    </location>
</feature>
<evidence type="ECO:0000313" key="7">
    <source>
        <dbReference type="EMBL" id="KYH13171.1"/>
    </source>
</evidence>
<feature type="transmembrane region" description="Helical" evidence="6">
    <location>
        <begin position="373"/>
        <end position="392"/>
    </location>
</feature>
<feature type="transmembrane region" description="Helical" evidence="6">
    <location>
        <begin position="155"/>
        <end position="171"/>
    </location>
</feature>
<dbReference type="Pfam" id="PF01943">
    <property type="entry name" value="Polysacc_synt"/>
    <property type="match status" value="1"/>
</dbReference>
<comment type="caution">
    <text evidence="7">The sequence shown here is derived from an EMBL/GenBank/DDBJ whole genome shotgun (WGS) entry which is preliminary data.</text>
</comment>
<keyword evidence="5 6" id="KW-0472">Membrane</keyword>
<organism evidence="7 8">
    <name type="scientific">Staphylococcus kloosii</name>
    <dbReference type="NCBI Taxonomy" id="29384"/>
    <lineage>
        <taxon>Bacteria</taxon>
        <taxon>Bacillati</taxon>
        <taxon>Bacillota</taxon>
        <taxon>Bacilli</taxon>
        <taxon>Bacillales</taxon>
        <taxon>Staphylococcaceae</taxon>
        <taxon>Staphylococcus</taxon>
    </lineage>
</organism>
<feature type="transmembrane region" description="Helical" evidence="6">
    <location>
        <begin position="398"/>
        <end position="419"/>
    </location>
</feature>
<dbReference type="PANTHER" id="PTHR30250">
    <property type="entry name" value="PST FAMILY PREDICTED COLANIC ACID TRANSPORTER"/>
    <property type="match status" value="1"/>
</dbReference>
<name>A0A151A178_9STAP</name>
<proteinExistence type="predicted"/>
<feature type="transmembrane region" description="Helical" evidence="6">
    <location>
        <begin position="177"/>
        <end position="198"/>
    </location>
</feature>
<feature type="transmembrane region" description="Helical" evidence="6">
    <location>
        <begin position="112"/>
        <end position="134"/>
    </location>
</feature>
<evidence type="ECO:0000256" key="2">
    <source>
        <dbReference type="ARBA" id="ARBA00022475"/>
    </source>
</evidence>
<evidence type="ECO:0000256" key="3">
    <source>
        <dbReference type="ARBA" id="ARBA00022692"/>
    </source>
</evidence>
<dbReference type="InterPro" id="IPR050833">
    <property type="entry name" value="Poly_Biosynth_Transport"/>
</dbReference>
<evidence type="ECO:0000256" key="1">
    <source>
        <dbReference type="ARBA" id="ARBA00004651"/>
    </source>
</evidence>
<dbReference type="PANTHER" id="PTHR30250:SF29">
    <property type="entry name" value="POLYSACCHARIDE BIOSYNTHESIS PROTEIN C-TERMINAL DOMAIN-CONTAINING PROTEIN"/>
    <property type="match status" value="1"/>
</dbReference>
<dbReference type="AlphaFoldDB" id="A0A151A178"/>
<gene>
    <name evidence="7" type="ORF">A0131_12715</name>
</gene>
<evidence type="ECO:0000256" key="5">
    <source>
        <dbReference type="ARBA" id="ARBA00023136"/>
    </source>
</evidence>
<feature type="transmembrane region" description="Helical" evidence="6">
    <location>
        <begin position="270"/>
        <end position="290"/>
    </location>
</feature>
<sequence length="509" mass="56237">MKSKTTTAFNGVIVLTIALIVVKILSAIYRVPYQNVLGDSGLYAYQQIYPIVALGVILSMNAIPSALTQTFGTGRNDAKFASVLVKLQYVCIGFFLILFICAKWIAQFMGDANLAPMISAASVSFLFFSTLGVLRGYYQSKQEMNVPAISQVVEQFVRVVIIMIAIALFAYRDWSIYAAGTLAILGSGFGFLASSLYLTLHKPFSMAEKNKAIEWKKLTLAIIVFAVSQLIVILWQVVDSFTVIHALTLNGLDFQHAISSKGVYDRGASFIQMGLIVTTTFCFVLIPLLTDAKNNKQIVLMNRYTNASLKITLLISTAAGIGLINLLPVLNRVFFENNSETFTLAVYMLTVICVSLIMMEMSLLQVMNQEKMIFISCIVGIIIKACLNILLIPHIQMLGASIATVGSLVVTVIILHVNIKKFYQLSGLQTFILKLIGAMILMSLAVQFVLWIIPTTGRLTGLLELLISALAGIIVMVSAIIWMNLFKYRELKHLPLGDKIYHLKRGKHE</sequence>
<feature type="transmembrane region" description="Helical" evidence="6">
    <location>
        <begin position="465"/>
        <end position="486"/>
    </location>
</feature>
<keyword evidence="2" id="KW-1003">Cell membrane</keyword>
<keyword evidence="3 6" id="KW-0812">Transmembrane</keyword>
<evidence type="ECO:0000256" key="4">
    <source>
        <dbReference type="ARBA" id="ARBA00022989"/>
    </source>
</evidence>
<reference evidence="7 8" key="1">
    <citation type="submission" date="2016-02" db="EMBL/GenBank/DDBJ databases">
        <title>Draft genome sequence of hydrocarbon degrading Staphylococcus saprophyticus Strain CNV2, isolated from crude-oil contaminated soil from Noonmati Oil Refinery, Guwahati, Assam, India.</title>
        <authorList>
            <person name="Mukherjee A."/>
            <person name="Chettri B."/>
            <person name="Langpoklakpam J."/>
            <person name="Singh A.K."/>
            <person name="Chattopadhyay D.J."/>
        </authorList>
    </citation>
    <scope>NUCLEOTIDE SEQUENCE [LARGE SCALE GENOMIC DNA]</scope>
    <source>
        <strain evidence="7 8">CNV2</strain>
    </source>
</reference>
<dbReference type="InterPro" id="IPR002797">
    <property type="entry name" value="Polysacc_synth"/>
</dbReference>
<dbReference type="CDD" id="cd13124">
    <property type="entry name" value="MATE_SpoVB_like"/>
    <property type="match status" value="1"/>
</dbReference>
<dbReference type="GO" id="GO:0005886">
    <property type="term" value="C:plasma membrane"/>
    <property type="evidence" value="ECO:0007669"/>
    <property type="project" value="UniProtKB-SubCell"/>
</dbReference>
<dbReference type="EMBL" id="LUGM01000003">
    <property type="protein sequence ID" value="KYH13171.1"/>
    <property type="molecule type" value="Genomic_DNA"/>
</dbReference>
<dbReference type="Proteomes" id="UP000075418">
    <property type="component" value="Unassembled WGS sequence"/>
</dbReference>
<dbReference type="InterPro" id="IPR024923">
    <property type="entry name" value="PG_synth_SpoVB"/>
</dbReference>
<evidence type="ECO:0000256" key="6">
    <source>
        <dbReference type="SAM" id="Phobius"/>
    </source>
</evidence>
<comment type="subcellular location">
    <subcellularLocation>
        <location evidence="1">Cell membrane</location>
        <topology evidence="1">Multi-pass membrane protein</topology>
    </subcellularLocation>
</comment>